<evidence type="ECO:0000256" key="7">
    <source>
        <dbReference type="ARBA" id="ARBA00022840"/>
    </source>
</evidence>
<dbReference type="Proteomes" id="UP000239197">
    <property type="component" value="Chromosome"/>
</dbReference>
<comment type="pathway">
    <text evidence="1">Carbohydrate acid metabolism.</text>
</comment>
<comment type="catalytic activity">
    <reaction evidence="9 10">
        <text>D-gluconate + ATP = 6-phospho-D-gluconate + ADP + H(+)</text>
        <dbReference type="Rhea" id="RHEA:19433"/>
        <dbReference type="ChEBI" id="CHEBI:15378"/>
        <dbReference type="ChEBI" id="CHEBI:18391"/>
        <dbReference type="ChEBI" id="CHEBI:30616"/>
        <dbReference type="ChEBI" id="CHEBI:58759"/>
        <dbReference type="ChEBI" id="CHEBI:456216"/>
        <dbReference type="EC" id="2.7.1.12"/>
    </reaction>
</comment>
<evidence type="ECO:0000256" key="1">
    <source>
        <dbReference type="ARBA" id="ARBA00004761"/>
    </source>
</evidence>
<dbReference type="InterPro" id="IPR031322">
    <property type="entry name" value="Shikimate/glucono_kinase"/>
</dbReference>
<keyword evidence="6 10" id="KW-0418">Kinase</keyword>
<gene>
    <name evidence="11" type="primary">idnK</name>
    <name evidence="11" type="ORF">BV494_15730</name>
</gene>
<dbReference type="Gene3D" id="3.40.50.300">
    <property type="entry name" value="P-loop containing nucleotide triphosphate hydrolases"/>
    <property type="match status" value="1"/>
</dbReference>
<dbReference type="SUPFAM" id="SSF52540">
    <property type="entry name" value="P-loop containing nucleoside triphosphate hydrolases"/>
    <property type="match status" value="1"/>
</dbReference>
<dbReference type="GO" id="GO:0046316">
    <property type="term" value="F:gluconokinase activity"/>
    <property type="evidence" value="ECO:0007669"/>
    <property type="project" value="UniProtKB-EC"/>
</dbReference>
<dbReference type="EMBL" id="CP019062">
    <property type="protein sequence ID" value="AVF36289.1"/>
    <property type="molecule type" value="Genomic_DNA"/>
</dbReference>
<keyword evidence="12" id="KW-1185">Reference proteome</keyword>
<dbReference type="NCBIfam" id="TIGR01313">
    <property type="entry name" value="therm_gnt_kin"/>
    <property type="match status" value="1"/>
</dbReference>
<dbReference type="GO" id="GO:0005524">
    <property type="term" value="F:ATP binding"/>
    <property type="evidence" value="ECO:0007669"/>
    <property type="project" value="UniProtKB-KW"/>
</dbReference>
<evidence type="ECO:0000256" key="5">
    <source>
        <dbReference type="ARBA" id="ARBA00022741"/>
    </source>
</evidence>
<name>A0A2L1UTL2_9GAMM</name>
<dbReference type="Pfam" id="PF01202">
    <property type="entry name" value="SKI"/>
    <property type="match status" value="1"/>
</dbReference>
<evidence type="ECO:0000256" key="10">
    <source>
        <dbReference type="RuleBase" id="RU363066"/>
    </source>
</evidence>
<evidence type="ECO:0000256" key="6">
    <source>
        <dbReference type="ARBA" id="ARBA00022777"/>
    </source>
</evidence>
<keyword evidence="8" id="KW-0311">Gluconate utilization</keyword>
<accession>A0A2L1UTL2</accession>
<dbReference type="GO" id="GO:0005737">
    <property type="term" value="C:cytoplasm"/>
    <property type="evidence" value="ECO:0007669"/>
    <property type="project" value="TreeGrafter"/>
</dbReference>
<organism evidence="11 12">
    <name type="scientific">Rahnella sikkimica</name>
    <dbReference type="NCBI Taxonomy" id="1805933"/>
    <lineage>
        <taxon>Bacteria</taxon>
        <taxon>Pseudomonadati</taxon>
        <taxon>Pseudomonadota</taxon>
        <taxon>Gammaproteobacteria</taxon>
        <taxon>Enterobacterales</taxon>
        <taxon>Yersiniaceae</taxon>
        <taxon>Rahnella</taxon>
    </lineage>
</organism>
<dbReference type="GO" id="GO:0019521">
    <property type="term" value="P:D-gluconate metabolic process"/>
    <property type="evidence" value="ECO:0007669"/>
    <property type="project" value="UniProtKB-KW"/>
</dbReference>
<keyword evidence="5 10" id="KW-0547">Nucleotide-binding</keyword>
<dbReference type="KEGG" id="rox:BV494_15730"/>
<dbReference type="EC" id="2.7.1.12" evidence="3 10"/>
<evidence type="ECO:0000256" key="3">
    <source>
        <dbReference type="ARBA" id="ARBA00012054"/>
    </source>
</evidence>
<keyword evidence="4 10" id="KW-0808">Transferase</keyword>
<comment type="similarity">
    <text evidence="2 10">Belongs to the gluconokinase GntK/GntV family.</text>
</comment>
<evidence type="ECO:0000313" key="11">
    <source>
        <dbReference type="EMBL" id="AVF36289.1"/>
    </source>
</evidence>
<dbReference type="InterPro" id="IPR027417">
    <property type="entry name" value="P-loop_NTPase"/>
</dbReference>
<evidence type="ECO:0000256" key="2">
    <source>
        <dbReference type="ARBA" id="ARBA00008420"/>
    </source>
</evidence>
<evidence type="ECO:0000313" key="12">
    <source>
        <dbReference type="Proteomes" id="UP000239197"/>
    </source>
</evidence>
<reference evidence="12" key="1">
    <citation type="submission" date="2017-01" db="EMBL/GenBank/DDBJ databases">
        <title>Genome sequence of Rouxiella sp. ERMR1:05.</title>
        <authorList>
            <person name="Kumar R."/>
            <person name="Singh D."/>
            <person name="Kumar S."/>
        </authorList>
    </citation>
    <scope>NUCLEOTIDE SEQUENCE [LARGE SCALE GENOMIC DNA]</scope>
    <source>
        <strain evidence="12">ERMR1:05</strain>
    </source>
</reference>
<dbReference type="PANTHER" id="PTHR43442:SF3">
    <property type="entry name" value="GLUCONOKINASE-RELATED"/>
    <property type="match status" value="1"/>
</dbReference>
<dbReference type="FunFam" id="3.40.50.300:FF:000522">
    <property type="entry name" value="Gluconokinase"/>
    <property type="match status" value="1"/>
</dbReference>
<evidence type="ECO:0000256" key="8">
    <source>
        <dbReference type="ARBA" id="ARBA00023064"/>
    </source>
</evidence>
<proteinExistence type="inferred from homology"/>
<dbReference type="InterPro" id="IPR006001">
    <property type="entry name" value="Therm_gnt_kin"/>
</dbReference>
<dbReference type="CDD" id="cd02021">
    <property type="entry name" value="GntK"/>
    <property type="match status" value="1"/>
</dbReference>
<protein>
    <recommendedName>
        <fullName evidence="3 10">Gluconokinase</fullName>
        <ecNumber evidence="3 10">2.7.1.12</ecNumber>
    </recommendedName>
</protein>
<dbReference type="AlphaFoldDB" id="A0A2L1UTL2"/>
<dbReference type="PANTHER" id="PTHR43442">
    <property type="entry name" value="GLUCONOKINASE-RELATED"/>
    <property type="match status" value="1"/>
</dbReference>
<keyword evidence="7 10" id="KW-0067">ATP-binding</keyword>
<evidence type="ECO:0000256" key="9">
    <source>
        <dbReference type="ARBA" id="ARBA00048090"/>
    </source>
</evidence>
<sequence>MAGQSIILMGVSGSGKSTVGAALAREINAKFIDGDDLHPRANIQKMASGTPLNDDDRAPWLLRLNDAAYSLRHKNETGIIVCSALKRRYRDALRKDNEGMVFIYMKGSFDVIAERLKARAGHFMPTDLLRSQFDALEEPGEDEPDVLRVNIDHQFEGVVDRCVAALKTLQK</sequence>
<dbReference type="RefSeq" id="WP_104923702.1">
    <property type="nucleotide sequence ID" value="NZ_CP019062.1"/>
</dbReference>
<dbReference type="PRINTS" id="PR01100">
    <property type="entry name" value="SHIKIMTKNASE"/>
</dbReference>
<dbReference type="OrthoDB" id="9795716at2"/>
<evidence type="ECO:0000256" key="4">
    <source>
        <dbReference type="ARBA" id="ARBA00022679"/>
    </source>
</evidence>